<proteinExistence type="predicted"/>
<dbReference type="AlphaFoldDB" id="A0AAW0L7R2"/>
<dbReference type="Proteomes" id="UP000237347">
    <property type="component" value="Unassembled WGS sequence"/>
</dbReference>
<evidence type="ECO:0000256" key="1">
    <source>
        <dbReference type="SAM" id="MobiDB-lite"/>
    </source>
</evidence>
<organism evidence="2 3">
    <name type="scientific">Quercus suber</name>
    <name type="common">Cork oak</name>
    <dbReference type="NCBI Taxonomy" id="58331"/>
    <lineage>
        <taxon>Eukaryota</taxon>
        <taxon>Viridiplantae</taxon>
        <taxon>Streptophyta</taxon>
        <taxon>Embryophyta</taxon>
        <taxon>Tracheophyta</taxon>
        <taxon>Spermatophyta</taxon>
        <taxon>Magnoliopsida</taxon>
        <taxon>eudicotyledons</taxon>
        <taxon>Gunneridae</taxon>
        <taxon>Pentapetalae</taxon>
        <taxon>rosids</taxon>
        <taxon>fabids</taxon>
        <taxon>Fagales</taxon>
        <taxon>Fagaceae</taxon>
        <taxon>Quercus</taxon>
    </lineage>
</organism>
<comment type="caution">
    <text evidence="2">The sequence shown here is derived from an EMBL/GenBank/DDBJ whole genome shotgun (WGS) entry which is preliminary data.</text>
</comment>
<name>A0AAW0L7R2_QUESU</name>
<evidence type="ECO:0000313" key="3">
    <source>
        <dbReference type="Proteomes" id="UP000237347"/>
    </source>
</evidence>
<keyword evidence="3" id="KW-1185">Reference proteome</keyword>
<evidence type="ECO:0000313" key="2">
    <source>
        <dbReference type="EMBL" id="KAK7847390.1"/>
    </source>
</evidence>
<dbReference type="EMBL" id="PKMF04000142">
    <property type="protein sequence ID" value="KAK7847390.1"/>
    <property type="molecule type" value="Genomic_DNA"/>
</dbReference>
<feature type="region of interest" description="Disordered" evidence="1">
    <location>
        <begin position="127"/>
        <end position="147"/>
    </location>
</feature>
<protein>
    <submittedName>
        <fullName evidence="2">Uncharacterized protein</fullName>
    </submittedName>
</protein>
<accession>A0AAW0L7R2</accession>
<feature type="compositionally biased region" description="Low complexity" evidence="1">
    <location>
        <begin position="127"/>
        <end position="141"/>
    </location>
</feature>
<reference evidence="2 3" key="1">
    <citation type="journal article" date="2018" name="Sci. Data">
        <title>The draft genome sequence of cork oak.</title>
        <authorList>
            <person name="Ramos A.M."/>
            <person name="Usie A."/>
            <person name="Barbosa P."/>
            <person name="Barros P.M."/>
            <person name="Capote T."/>
            <person name="Chaves I."/>
            <person name="Simoes F."/>
            <person name="Abreu I."/>
            <person name="Carrasquinho I."/>
            <person name="Faro C."/>
            <person name="Guimaraes J.B."/>
            <person name="Mendonca D."/>
            <person name="Nobrega F."/>
            <person name="Rodrigues L."/>
            <person name="Saibo N.J.M."/>
            <person name="Varela M.C."/>
            <person name="Egas C."/>
            <person name="Matos J."/>
            <person name="Miguel C.M."/>
            <person name="Oliveira M.M."/>
            <person name="Ricardo C.P."/>
            <person name="Goncalves S."/>
        </authorList>
    </citation>
    <scope>NUCLEOTIDE SEQUENCE [LARGE SCALE GENOMIC DNA]</scope>
    <source>
        <strain evidence="3">cv. HL8</strain>
    </source>
</reference>
<gene>
    <name evidence="2" type="ORF">CFP56_006648</name>
</gene>
<sequence>MEEEKESTGWFADFFSFVGTKEIVDQNLLLLLPSLLLLRKSFKKTHLFELLPAEEDLEDEAETEGVVASEQSIFSLSSLSSTSKPSPSLFFIVASLSSFSDHSNPVFLSGDIDLVLLRKDLSRSLRSLPLTPSSSSSASRSNNGAKT</sequence>